<dbReference type="OrthoDB" id="10040024at2759"/>
<dbReference type="InterPro" id="IPR002994">
    <property type="entry name" value="Surf1/Shy1"/>
</dbReference>
<reference evidence="7 8" key="1">
    <citation type="submission" date="2020-03" db="EMBL/GenBank/DDBJ databases">
        <title>Dissostichus mawsoni Genome sequencing and assembly.</title>
        <authorList>
            <person name="Park H."/>
        </authorList>
    </citation>
    <scope>NUCLEOTIDE SEQUENCE [LARGE SCALE GENOMIC DNA]</scope>
    <source>
        <strain evidence="7">DM0001</strain>
        <tissue evidence="7">Muscle</tissue>
    </source>
</reference>
<evidence type="ECO:0000256" key="5">
    <source>
        <dbReference type="ARBA" id="ARBA00023136"/>
    </source>
</evidence>
<dbReference type="Pfam" id="PF02104">
    <property type="entry name" value="SURF1"/>
    <property type="match status" value="1"/>
</dbReference>
<comment type="subcellular location">
    <subcellularLocation>
        <location evidence="1">Membrane</location>
    </subcellularLocation>
    <subcellularLocation>
        <location evidence="6">Mitochondrion inner membrane</location>
        <topology evidence="6">Multi-pass membrane protein</topology>
    </subcellularLocation>
</comment>
<keyword evidence="3 6" id="KW-0812">Transmembrane</keyword>
<evidence type="ECO:0000256" key="1">
    <source>
        <dbReference type="ARBA" id="ARBA00004370"/>
    </source>
</evidence>
<keyword evidence="8" id="KW-1185">Reference proteome</keyword>
<dbReference type="InterPro" id="IPR045214">
    <property type="entry name" value="Surf1/Surf4"/>
</dbReference>
<evidence type="ECO:0000313" key="7">
    <source>
        <dbReference type="EMBL" id="KAF3849386.1"/>
    </source>
</evidence>
<evidence type="ECO:0000313" key="8">
    <source>
        <dbReference type="Proteomes" id="UP000518266"/>
    </source>
</evidence>
<sequence length="257" mass="29018">MASLKSALLYSNRVLTTLKNPTHVIYIKRTLLLPRLPLFKRAEAAEAQRGEDSLLKWLLLLIPATTFGLGTWQSLEYRRVKVRGQFDHSQELYVLPRSPVDPEKEAREAGTLSSSGETGANVVTPFYCTDLGITILVNRGYVPKRKIRPESRMKGQVEGEVEVVGVVRLTEIRKPFVPSNDVQRNQWHYRDLEAMGGVTGAEPVFIDASFESTIPGGPIGGQTRITLRNEHMQYMVTWYGLCAATSYMWFAKFLKKL</sequence>
<gene>
    <name evidence="7" type="ORF">F7725_015883</name>
</gene>
<dbReference type="PROSITE" id="PS50895">
    <property type="entry name" value="SURF1"/>
    <property type="match status" value="1"/>
</dbReference>
<dbReference type="Proteomes" id="UP000518266">
    <property type="component" value="Unassembled WGS sequence"/>
</dbReference>
<proteinExistence type="inferred from homology"/>
<protein>
    <recommendedName>
        <fullName evidence="6">SURF1-like protein</fullName>
    </recommendedName>
</protein>
<dbReference type="AlphaFoldDB" id="A0A7J5YIR2"/>
<dbReference type="EMBL" id="JAAKFY010000012">
    <property type="protein sequence ID" value="KAF3849386.1"/>
    <property type="molecule type" value="Genomic_DNA"/>
</dbReference>
<keyword evidence="4 6" id="KW-1133">Transmembrane helix</keyword>
<comment type="similarity">
    <text evidence="2 6">Belongs to the SURF1 family.</text>
</comment>
<feature type="transmembrane region" description="Helical" evidence="6">
    <location>
        <begin position="234"/>
        <end position="251"/>
    </location>
</feature>
<evidence type="ECO:0000256" key="6">
    <source>
        <dbReference type="RuleBase" id="RU363076"/>
    </source>
</evidence>
<keyword evidence="5 6" id="KW-0472">Membrane</keyword>
<keyword evidence="6" id="KW-0999">Mitochondrion inner membrane</keyword>
<accession>A0A7J5YIR2</accession>
<evidence type="ECO:0000256" key="4">
    <source>
        <dbReference type="ARBA" id="ARBA00022989"/>
    </source>
</evidence>
<comment type="function">
    <text evidence="6">Probably involved in the biogenesis of the COX complex.</text>
</comment>
<dbReference type="PANTHER" id="PTHR23427">
    <property type="entry name" value="SURFEIT LOCUS PROTEIN"/>
    <property type="match status" value="1"/>
</dbReference>
<comment type="caution">
    <text evidence="7">The sequence shown here is derived from an EMBL/GenBank/DDBJ whole genome shotgun (WGS) entry which is preliminary data.</text>
</comment>
<evidence type="ECO:0000256" key="2">
    <source>
        <dbReference type="ARBA" id="ARBA00007165"/>
    </source>
</evidence>
<organism evidence="7 8">
    <name type="scientific">Dissostichus mawsoni</name>
    <name type="common">Antarctic cod</name>
    <dbReference type="NCBI Taxonomy" id="36200"/>
    <lineage>
        <taxon>Eukaryota</taxon>
        <taxon>Metazoa</taxon>
        <taxon>Chordata</taxon>
        <taxon>Craniata</taxon>
        <taxon>Vertebrata</taxon>
        <taxon>Euteleostomi</taxon>
        <taxon>Actinopterygii</taxon>
        <taxon>Neopterygii</taxon>
        <taxon>Teleostei</taxon>
        <taxon>Neoteleostei</taxon>
        <taxon>Acanthomorphata</taxon>
        <taxon>Eupercaria</taxon>
        <taxon>Perciformes</taxon>
        <taxon>Notothenioidei</taxon>
        <taxon>Nototheniidae</taxon>
        <taxon>Dissostichus</taxon>
    </lineage>
</organism>
<dbReference type="PANTHER" id="PTHR23427:SF2">
    <property type="entry name" value="SURFEIT LOCUS PROTEIN 1"/>
    <property type="match status" value="1"/>
</dbReference>
<keyword evidence="6" id="KW-0496">Mitochondrion</keyword>
<dbReference type="CDD" id="cd06662">
    <property type="entry name" value="SURF1"/>
    <property type="match status" value="1"/>
</dbReference>
<evidence type="ECO:0000256" key="3">
    <source>
        <dbReference type="ARBA" id="ARBA00022692"/>
    </source>
</evidence>
<name>A0A7J5YIR2_DISMA</name>
<dbReference type="GO" id="GO:0005743">
    <property type="term" value="C:mitochondrial inner membrane"/>
    <property type="evidence" value="ECO:0007669"/>
    <property type="project" value="UniProtKB-SubCell"/>
</dbReference>
<comment type="caution">
    <text evidence="6">Lacks conserved residue(s) required for the propagation of feature annotation.</text>
</comment>
<dbReference type="GO" id="GO:0033617">
    <property type="term" value="P:mitochondrial respiratory chain complex IV assembly"/>
    <property type="evidence" value="ECO:0007669"/>
    <property type="project" value="TreeGrafter"/>
</dbReference>